<evidence type="ECO:0000313" key="3">
    <source>
        <dbReference type="Proteomes" id="UP000032414"/>
    </source>
</evidence>
<accession>A0A098GIK0</accession>
<dbReference type="EMBL" id="LN614830">
    <property type="protein sequence ID" value="CEG61805.1"/>
    <property type="molecule type" value="Genomic_DNA"/>
</dbReference>
<proteinExistence type="predicted"/>
<evidence type="ECO:0000313" key="1">
    <source>
        <dbReference type="EMBL" id="CEG61805.1"/>
    </source>
</evidence>
<dbReference type="OrthoDB" id="5657150at2"/>
<dbReference type="KEGG" id="tmc:LMI_2544"/>
<organism evidence="1 3">
    <name type="scientific">Legionella micdadei</name>
    <name type="common">Tatlockia micdadei</name>
    <dbReference type="NCBI Taxonomy" id="451"/>
    <lineage>
        <taxon>Bacteria</taxon>
        <taxon>Pseudomonadati</taxon>
        <taxon>Pseudomonadota</taxon>
        <taxon>Gammaproteobacteria</taxon>
        <taxon>Legionellales</taxon>
        <taxon>Legionellaceae</taxon>
        <taxon>Legionella</taxon>
    </lineage>
</organism>
<dbReference type="RefSeq" id="WP_045099986.1">
    <property type="nucleotide sequence ID" value="NZ_CP020614.1"/>
</dbReference>
<evidence type="ECO:0000313" key="4">
    <source>
        <dbReference type="Proteomes" id="UP000182998"/>
    </source>
</evidence>
<dbReference type="EMBL" id="FMVN01000005">
    <property type="protein sequence ID" value="SCY24102.1"/>
    <property type="molecule type" value="Genomic_DNA"/>
</dbReference>
<protein>
    <submittedName>
        <fullName evidence="1">Uncharacterized protein</fullName>
    </submittedName>
</protein>
<reference evidence="1" key="2">
    <citation type="submission" date="2014-09" db="EMBL/GenBank/DDBJ databases">
        <authorList>
            <person name="GOMEZ-VALERO Laura"/>
        </authorList>
    </citation>
    <scope>NUCLEOTIDE SEQUENCE</scope>
    <source>
        <strain evidence="1">ATCC33218</strain>
    </source>
</reference>
<dbReference type="HOGENOM" id="CLU_1015386_0_0_6"/>
<reference evidence="3" key="1">
    <citation type="submission" date="2014-09" db="EMBL/GenBank/DDBJ databases">
        <authorList>
            <person name="Gomez-Valero L."/>
        </authorList>
    </citation>
    <scope>NUCLEOTIDE SEQUENCE [LARGE SCALE GENOMIC DNA]</scope>
    <source>
        <strain evidence="3">ATCC33218</strain>
    </source>
</reference>
<keyword evidence="4" id="KW-1185">Reference proteome</keyword>
<dbReference type="AlphaFoldDB" id="A0A098GIK0"/>
<reference evidence="2 4" key="3">
    <citation type="submission" date="2016-10" db="EMBL/GenBank/DDBJ databases">
        <authorList>
            <person name="Varghese N."/>
            <person name="Submissions S."/>
        </authorList>
    </citation>
    <scope>NUCLEOTIDE SEQUENCE [LARGE SCALE GENOMIC DNA]</scope>
    <source>
        <strain evidence="2 4">ATCC 33218</strain>
    </source>
</reference>
<name>A0A098GIK0_LEGMI</name>
<dbReference type="Proteomes" id="UP000182998">
    <property type="component" value="Unassembled WGS sequence"/>
</dbReference>
<evidence type="ECO:0000313" key="2">
    <source>
        <dbReference type="EMBL" id="SCY24102.1"/>
    </source>
</evidence>
<dbReference type="Proteomes" id="UP000032414">
    <property type="component" value="Chromosome I"/>
</dbReference>
<sequence>MSKVVEMIKSFLINPAVKKILIAEDHFDYTPKEALIDLLEEIEQGVFICDRKVILILEHISIKDQIKIDEGVKNKNFTSDLEAIFKKCPFVEPQNLNINMYSELAKKAIISGIPIIAAENELTGYSSIIISTCINRIRTANPVFENVFDGDIFKQENVVAIFLGGAAHIVDLHPNSQLEYGPKSIMGLKTALNEQRDTVSIFIYDEGGNHLHKNPQNKLPNIALEGFYGSHNFDAVICVKPAKKLLSKSKDDTQLLSPAIPSDQFQLDRALKSS</sequence>
<dbReference type="PATRIC" id="fig|451.8.peg.2714"/>
<gene>
    <name evidence="1" type="ORF">LMI_2544</name>
    <name evidence="2" type="ORF">SAMN02982997_01181</name>
</gene>